<feature type="compositionally biased region" description="Pro residues" evidence="1">
    <location>
        <begin position="418"/>
        <end position="427"/>
    </location>
</feature>
<dbReference type="InterPro" id="IPR043746">
    <property type="entry name" value="DUF5691"/>
</dbReference>
<evidence type="ECO:0008006" key="4">
    <source>
        <dbReference type="Google" id="ProtNLM"/>
    </source>
</evidence>
<evidence type="ECO:0000313" key="3">
    <source>
        <dbReference type="Proteomes" id="UP000060071"/>
    </source>
</evidence>
<sequence>MTASDLPALLSAALIGIERAPLPTPGPDATGQAAARVTRDDPAGTLLARAALLTLAATAGRQPDPPAPAPTPAPSDPRPEAPARAARHLPHLGGPLLHEWLTLCHAHGYRVPALHLPRLLTLATQDRSLRVPLARVLGERGRWLAHHADSPALAHADAPDEPTWAALSDTDRDTLHRVLRALNPGAARALLRTQFDTERAASRKRLLSAVLDTLSDDDHTLEPLLEGALDDRSPDVQTLARQTLQRLRRSALNARLAAALHDPGTPPNPRDGLSGGPQARLSHVLRHAHPDALLHATPGGPPALITLARDHHLLDDLIAGTLTHRHQPLAQALLAHASTPALRALADPARTLQGGLHARDPDLILAALAHHPTPWTPEDSHAILALLQDTLRHVDHPSQWPQRWRTLHDHAHHLHPDTTPPPPLPPDAPHHAQSVWHDLTSTLDTRRQIRHDFKEHP</sequence>
<reference evidence="2 3" key="1">
    <citation type="submission" date="2015-12" db="EMBL/GenBank/DDBJ databases">
        <authorList>
            <person name="Kim M.K."/>
            <person name="Srinivasan S."/>
            <person name="Lee J.-J."/>
            <person name="Kim K."/>
        </authorList>
    </citation>
    <scope>NUCLEOTIDE SEQUENCE [LARGE SCALE GENOMIC DNA]</scope>
    <source>
        <strain evidence="2 3">BM2</strain>
    </source>
</reference>
<feature type="region of interest" description="Disordered" evidence="1">
    <location>
        <begin position="59"/>
        <end position="84"/>
    </location>
</feature>
<organism evidence="2 3">
    <name type="scientific">Deinococcus actinosclerus</name>
    <dbReference type="NCBI Taxonomy" id="1768108"/>
    <lineage>
        <taxon>Bacteria</taxon>
        <taxon>Thermotogati</taxon>
        <taxon>Deinococcota</taxon>
        <taxon>Deinococci</taxon>
        <taxon>Deinococcales</taxon>
        <taxon>Deinococcaceae</taxon>
        <taxon>Deinococcus</taxon>
    </lineage>
</organism>
<dbReference type="Pfam" id="PF18944">
    <property type="entry name" value="DUF5691"/>
    <property type="match status" value="1"/>
</dbReference>
<dbReference type="Proteomes" id="UP000060071">
    <property type="component" value="Chromosome"/>
</dbReference>
<feature type="region of interest" description="Disordered" evidence="1">
    <location>
        <begin position="412"/>
        <end position="432"/>
    </location>
</feature>
<dbReference type="RefSeq" id="WP_062159128.1">
    <property type="nucleotide sequence ID" value="NZ_CP013910.1"/>
</dbReference>
<evidence type="ECO:0000313" key="2">
    <source>
        <dbReference type="EMBL" id="ALW89700.1"/>
    </source>
</evidence>
<evidence type="ECO:0000256" key="1">
    <source>
        <dbReference type="SAM" id="MobiDB-lite"/>
    </source>
</evidence>
<feature type="compositionally biased region" description="Pro residues" evidence="1">
    <location>
        <begin position="63"/>
        <end position="76"/>
    </location>
</feature>
<dbReference type="EMBL" id="CP013910">
    <property type="protein sequence ID" value="ALW89700.1"/>
    <property type="molecule type" value="Genomic_DNA"/>
</dbReference>
<feature type="region of interest" description="Disordered" evidence="1">
    <location>
        <begin position="19"/>
        <end position="41"/>
    </location>
</feature>
<keyword evidence="3" id="KW-1185">Reference proteome</keyword>
<accession>A0ABN4K6J6</accession>
<name>A0ABN4K6J6_9DEIO</name>
<proteinExistence type="predicted"/>
<protein>
    <recommendedName>
        <fullName evidence="4">HEAT repeat domain-containing protein</fullName>
    </recommendedName>
</protein>
<gene>
    <name evidence="2" type="ORF">AUC44_12980</name>
</gene>